<feature type="transmembrane region" description="Helical" evidence="1">
    <location>
        <begin position="97"/>
        <end position="116"/>
    </location>
</feature>
<feature type="transmembrane region" description="Helical" evidence="1">
    <location>
        <begin position="27"/>
        <end position="46"/>
    </location>
</feature>
<evidence type="ECO:0000256" key="1">
    <source>
        <dbReference type="SAM" id="Phobius"/>
    </source>
</evidence>
<feature type="transmembrane region" description="Helical" evidence="1">
    <location>
        <begin position="168"/>
        <end position="186"/>
    </location>
</feature>
<dbReference type="Pfam" id="PF14378">
    <property type="entry name" value="PAP2_3"/>
    <property type="match status" value="1"/>
</dbReference>
<gene>
    <name evidence="3" type="ORF">H8K43_00785</name>
</gene>
<keyword evidence="1" id="KW-0472">Membrane</keyword>
<keyword evidence="1" id="KW-1133">Transmembrane helix</keyword>
<dbReference type="Proteomes" id="UP000654304">
    <property type="component" value="Unassembled WGS sequence"/>
</dbReference>
<keyword evidence="4" id="KW-1185">Reference proteome</keyword>
<sequence>MSEFTEISAASLQTPERASTPSLTIRLLVLNALSFTLIYLTTNWLAAAHQVSQHLMLAADAVIPLIPWMIIPYSSSLVLFIFIFYHCGTQQQCRQYSLQIFTATHLAGMCFLLMPFRQQHAAVLPEGWLGYAYQSLYLMDQRYNQLPSLHVAYAAIFWFHLRLAMHTLLARLLLHTGITLLIASTLFTHQHHLADVIAGAALGWLCIWRCKPHDVPPVAAYYRIAAAWLAALALYFQQLWLFLLTAATLPCLLLVALAYARGDRHFLHKHQGQHPVWVRLLYAPYLAGYRLSWLLQRYLLQPSIRIQQITPLLAIGPRLLSAEISQLHAAGVVIDLSAEIPEHPALCGPLAGSTKRYLHYPLLDILPPTPQQMQELAALILPLLKAGTPVYLHCAMGFHRCRHIARYLTSNL</sequence>
<dbReference type="RefSeq" id="WP_186902097.1">
    <property type="nucleotide sequence ID" value="NZ_JACOGD010000001.1"/>
</dbReference>
<keyword evidence="1" id="KW-0812">Transmembrane</keyword>
<proteinExistence type="predicted"/>
<dbReference type="InterPro" id="IPR029021">
    <property type="entry name" value="Prot-tyrosine_phosphatase-like"/>
</dbReference>
<reference evidence="3 4" key="1">
    <citation type="submission" date="2020-08" db="EMBL/GenBank/DDBJ databases">
        <title>Novel species isolated from subtropical streams in China.</title>
        <authorList>
            <person name="Lu H."/>
        </authorList>
    </citation>
    <scope>NUCLEOTIDE SEQUENCE [LARGE SCALE GENOMIC DNA]</scope>
    <source>
        <strain evidence="3 4">CY22W</strain>
    </source>
</reference>
<organism evidence="3 4">
    <name type="scientific">Undibacterium curvum</name>
    <dbReference type="NCBI Taxonomy" id="2762294"/>
    <lineage>
        <taxon>Bacteria</taxon>
        <taxon>Pseudomonadati</taxon>
        <taxon>Pseudomonadota</taxon>
        <taxon>Betaproteobacteria</taxon>
        <taxon>Burkholderiales</taxon>
        <taxon>Oxalobacteraceae</taxon>
        <taxon>Undibacterium</taxon>
    </lineage>
</organism>
<evidence type="ECO:0000259" key="2">
    <source>
        <dbReference type="Pfam" id="PF14378"/>
    </source>
</evidence>
<dbReference type="PANTHER" id="PTHR47216:SF4">
    <property type="entry name" value="OS01G0859400 PROTEIN"/>
    <property type="match status" value="1"/>
</dbReference>
<feature type="transmembrane region" description="Helical" evidence="1">
    <location>
        <begin position="66"/>
        <end position="85"/>
    </location>
</feature>
<dbReference type="SUPFAM" id="SSF52799">
    <property type="entry name" value="(Phosphotyrosine protein) phosphatases II"/>
    <property type="match status" value="1"/>
</dbReference>
<dbReference type="EMBL" id="JACOGD010000001">
    <property type="protein sequence ID" value="MBC3930192.1"/>
    <property type="molecule type" value="Genomic_DNA"/>
</dbReference>
<feature type="transmembrane region" description="Helical" evidence="1">
    <location>
        <begin position="143"/>
        <end position="161"/>
    </location>
</feature>
<protein>
    <submittedName>
        <fullName evidence="3">Phosphatase PAP2 family protein</fullName>
    </submittedName>
</protein>
<feature type="domain" description="Inositolphosphotransferase Aur1/Ipt1" evidence="2">
    <location>
        <begin position="73"/>
        <end position="207"/>
    </location>
</feature>
<comment type="caution">
    <text evidence="3">The sequence shown here is derived from an EMBL/GenBank/DDBJ whole genome shotgun (WGS) entry which is preliminary data.</text>
</comment>
<dbReference type="Gene3D" id="3.90.190.10">
    <property type="entry name" value="Protein tyrosine phosphatase superfamily"/>
    <property type="match status" value="1"/>
</dbReference>
<evidence type="ECO:0000313" key="3">
    <source>
        <dbReference type="EMBL" id="MBC3930192.1"/>
    </source>
</evidence>
<name>A0ABR7A0G6_9BURK</name>
<dbReference type="PANTHER" id="PTHR47216">
    <property type="match status" value="1"/>
</dbReference>
<dbReference type="InterPro" id="IPR026841">
    <property type="entry name" value="Aur1/Ipt1"/>
</dbReference>
<feature type="transmembrane region" description="Helical" evidence="1">
    <location>
        <begin position="242"/>
        <end position="260"/>
    </location>
</feature>
<evidence type="ECO:0000313" key="4">
    <source>
        <dbReference type="Proteomes" id="UP000654304"/>
    </source>
</evidence>
<accession>A0ABR7A0G6</accession>